<proteinExistence type="predicted"/>
<dbReference type="Pfam" id="PF16584">
    <property type="entry name" value="LolA_2"/>
    <property type="match status" value="1"/>
</dbReference>
<dbReference type="PANTHER" id="PTHR35869:SF1">
    <property type="entry name" value="OUTER-MEMBRANE LIPOPROTEIN CARRIER PROTEIN"/>
    <property type="match status" value="1"/>
</dbReference>
<dbReference type="AlphaFoldDB" id="A0A929L3M5"/>
<sequence length="233" mass="26395">MKKISIYIFLLFVGINQTSAQKQDPKAMATGKDDKAKAILKQVSAKYRSYGSIMTDFTFTIEIPQSPKHTQAGTLITATKTGKYKVTLYDPANKTDIAQEIYNDGKIQWTYTKRDKEVQIDNVSKSPDAMNPATLFTMYEKGYKYLYTGEQKMNGKIYQAVELSPEDEKSSFFKIKLFIDKAKQQLYNAVIFDRNGSHYTYTLTKVVPNVKIGDATFVFDKVAHPGVGVNDLR</sequence>
<dbReference type="RefSeq" id="WP_194113118.1">
    <property type="nucleotide sequence ID" value="NZ_JADFFL010000008.1"/>
</dbReference>
<reference evidence="2" key="1">
    <citation type="submission" date="2020-10" db="EMBL/GenBank/DDBJ databases">
        <title>Mucilaginibacter mali sp. nov., isolated from rhizosphere soil of apple orchard.</title>
        <authorList>
            <person name="Lee J.-S."/>
            <person name="Kim H.S."/>
            <person name="Kim J.-S."/>
        </authorList>
    </citation>
    <scope>NUCLEOTIDE SEQUENCE</scope>
    <source>
        <strain evidence="2">KCTC 22746</strain>
    </source>
</reference>
<name>A0A929L3M5_9SPHI</name>
<dbReference type="SUPFAM" id="SSF89392">
    <property type="entry name" value="Prokaryotic lipoproteins and lipoprotein localization factors"/>
    <property type="match status" value="1"/>
</dbReference>
<comment type="caution">
    <text evidence="2">The sequence shown here is derived from an EMBL/GenBank/DDBJ whole genome shotgun (WGS) entry which is preliminary data.</text>
</comment>
<keyword evidence="2" id="KW-0449">Lipoprotein</keyword>
<organism evidence="2 3">
    <name type="scientific">Mucilaginibacter myungsuensis</name>
    <dbReference type="NCBI Taxonomy" id="649104"/>
    <lineage>
        <taxon>Bacteria</taxon>
        <taxon>Pseudomonadati</taxon>
        <taxon>Bacteroidota</taxon>
        <taxon>Sphingobacteriia</taxon>
        <taxon>Sphingobacteriales</taxon>
        <taxon>Sphingobacteriaceae</taxon>
        <taxon>Mucilaginibacter</taxon>
    </lineage>
</organism>
<dbReference type="Proteomes" id="UP000622475">
    <property type="component" value="Unassembled WGS sequence"/>
</dbReference>
<dbReference type="EMBL" id="JADFFL010000008">
    <property type="protein sequence ID" value="MBE9663869.1"/>
    <property type="molecule type" value="Genomic_DNA"/>
</dbReference>
<evidence type="ECO:0000256" key="1">
    <source>
        <dbReference type="ARBA" id="ARBA00022729"/>
    </source>
</evidence>
<keyword evidence="3" id="KW-1185">Reference proteome</keyword>
<keyword evidence="1" id="KW-0732">Signal</keyword>
<dbReference type="InterPro" id="IPR004564">
    <property type="entry name" value="OM_lipoprot_carrier_LolA-like"/>
</dbReference>
<dbReference type="Gene3D" id="2.50.20.10">
    <property type="entry name" value="Lipoprotein localisation LolA/LolB/LppX"/>
    <property type="match status" value="1"/>
</dbReference>
<gene>
    <name evidence="2" type="ORF">IRJ16_18445</name>
</gene>
<protein>
    <submittedName>
        <fullName evidence="2">Outer membrane lipoprotein carrier protein LolA</fullName>
    </submittedName>
</protein>
<dbReference type="PANTHER" id="PTHR35869">
    <property type="entry name" value="OUTER-MEMBRANE LIPOPROTEIN CARRIER PROTEIN"/>
    <property type="match status" value="1"/>
</dbReference>
<evidence type="ECO:0000313" key="2">
    <source>
        <dbReference type="EMBL" id="MBE9663869.1"/>
    </source>
</evidence>
<dbReference type="CDD" id="cd16325">
    <property type="entry name" value="LolA"/>
    <property type="match status" value="1"/>
</dbReference>
<dbReference type="InterPro" id="IPR029046">
    <property type="entry name" value="LolA/LolB/LppX"/>
</dbReference>
<accession>A0A929L3M5</accession>
<evidence type="ECO:0000313" key="3">
    <source>
        <dbReference type="Proteomes" id="UP000622475"/>
    </source>
</evidence>